<dbReference type="Pfam" id="PF19576">
    <property type="entry name" value="Acyltransf_2"/>
    <property type="match status" value="1"/>
</dbReference>
<feature type="domain" description="Phospholipid/glycerol acyltransferase" evidence="1">
    <location>
        <begin position="88"/>
        <end position="204"/>
    </location>
</feature>
<reference evidence="2 3" key="1">
    <citation type="journal article" date="2017" name="Front. Microbiol.">
        <title>Labilibaculum manganireducens gen. nov., sp. nov. and Labilibaculum filiforme sp. nov., Novel Bacteroidetes Isolated from Subsurface Sediments of the Baltic Sea.</title>
        <authorList>
            <person name="Vandieken V."/>
            <person name="Marshall I.P."/>
            <person name="Niemann H."/>
            <person name="Engelen B."/>
            <person name="Cypionka H."/>
        </authorList>
    </citation>
    <scope>NUCLEOTIDE SEQUENCE [LARGE SCALE GENOMIC DNA]</scope>
    <source>
        <strain evidence="2 3">59.16B</strain>
    </source>
</reference>
<evidence type="ECO:0000313" key="2">
    <source>
        <dbReference type="EMBL" id="PKQ60764.1"/>
    </source>
</evidence>
<dbReference type="SMART" id="SM00563">
    <property type="entry name" value="PlsC"/>
    <property type="match status" value="1"/>
</dbReference>
<name>A0A2N3HRT7_9BACT</name>
<protein>
    <submittedName>
        <fullName evidence="2">Glycerol acyltransferase</fullName>
    </submittedName>
</protein>
<evidence type="ECO:0000313" key="3">
    <source>
        <dbReference type="Proteomes" id="UP000233535"/>
    </source>
</evidence>
<dbReference type="EMBL" id="MVDD01000021">
    <property type="protein sequence ID" value="PKQ60764.1"/>
    <property type="molecule type" value="Genomic_DNA"/>
</dbReference>
<accession>A0A2N3HRT7</accession>
<organism evidence="2 3">
    <name type="scientific">Labilibaculum filiforme</name>
    <dbReference type="NCBI Taxonomy" id="1940526"/>
    <lineage>
        <taxon>Bacteria</taxon>
        <taxon>Pseudomonadati</taxon>
        <taxon>Bacteroidota</taxon>
        <taxon>Bacteroidia</taxon>
        <taxon>Marinilabiliales</taxon>
        <taxon>Marinifilaceae</taxon>
        <taxon>Labilibaculum</taxon>
    </lineage>
</organism>
<dbReference type="InterPro" id="IPR045746">
    <property type="entry name" value="ACT14924-like_Acyltransf_dom"/>
</dbReference>
<sequence>MQKENTPDSYLKINIEKVFASKSERISKLLPGFIIRYLKRIIHQDELNDFLSRNHQKQGIEFADSVLEELQIKFEIKGLENINKEGRYIFASNHPLGGPDGIILISIFGKHFPKIRFLVNDILMNIKNLSDIFVPINKHGGQAKEAAKIIEEAYQSPATMITFPAGLVSRKQKGKIEDLEWKKSFIAKAKKYQRDIVPIHISGRNSNFFYNLANLRKFLGLKSNLEMLYLPNELFKQRGKKFTICIGKPVAYQTFDKSMSYDKWAEKMKRETYGLVDQ</sequence>
<dbReference type="OrthoDB" id="1113830at2"/>
<keyword evidence="2" id="KW-0808">Transferase</keyword>
<proteinExistence type="predicted"/>
<dbReference type="Proteomes" id="UP000233535">
    <property type="component" value="Unassembled WGS sequence"/>
</dbReference>
<dbReference type="AlphaFoldDB" id="A0A2N3HRT7"/>
<dbReference type="InterPro" id="IPR002123">
    <property type="entry name" value="Plipid/glycerol_acylTrfase"/>
</dbReference>
<keyword evidence="3" id="KW-1185">Reference proteome</keyword>
<evidence type="ECO:0000259" key="1">
    <source>
        <dbReference type="SMART" id="SM00563"/>
    </source>
</evidence>
<keyword evidence="2" id="KW-0012">Acyltransferase</keyword>
<dbReference type="SUPFAM" id="SSF69593">
    <property type="entry name" value="Glycerol-3-phosphate (1)-acyltransferase"/>
    <property type="match status" value="1"/>
</dbReference>
<comment type="caution">
    <text evidence="2">The sequence shown here is derived from an EMBL/GenBank/DDBJ whole genome shotgun (WGS) entry which is preliminary data.</text>
</comment>
<dbReference type="GO" id="GO:0016746">
    <property type="term" value="F:acyltransferase activity"/>
    <property type="evidence" value="ECO:0007669"/>
    <property type="project" value="UniProtKB-KW"/>
</dbReference>
<dbReference type="RefSeq" id="WP_101263151.1">
    <property type="nucleotide sequence ID" value="NZ_MVDD01000021.1"/>
</dbReference>
<gene>
    <name evidence="2" type="ORF">BZG02_18005</name>
</gene>